<gene>
    <name evidence="2" type="ORF">E0687_13260</name>
</gene>
<proteinExistence type="predicted"/>
<evidence type="ECO:0000313" key="2">
    <source>
        <dbReference type="EMBL" id="TFU24871.1"/>
    </source>
</evidence>
<organism evidence="2 3">
    <name type="scientific">Thermus tengchongensis</name>
    <dbReference type="NCBI Taxonomy" id="1214928"/>
    <lineage>
        <taxon>Bacteria</taxon>
        <taxon>Thermotogati</taxon>
        <taxon>Deinococcota</taxon>
        <taxon>Deinococci</taxon>
        <taxon>Thermales</taxon>
        <taxon>Thermaceae</taxon>
        <taxon>Thermus</taxon>
    </lineage>
</organism>
<sequence>MEILTFRMAMVIDLVVLSMFTVTGALHPLLPWPADTKLIAAAAVYLLGTTLDFSSTYVAIARYGLGVEQNPLVRHLAFRMGFTRAYIFLEIVGLALLFLLGNLLHNHNLFDAAVTSLIALGGSHLFPGVLNFLNLKGYLR</sequence>
<dbReference type="RefSeq" id="WP_135261162.1">
    <property type="nucleotide sequence ID" value="NZ_SJZF01000050.1"/>
</dbReference>
<feature type="transmembrane region" description="Helical" evidence="1">
    <location>
        <begin position="81"/>
        <end position="100"/>
    </location>
</feature>
<keyword evidence="1" id="KW-0472">Membrane</keyword>
<protein>
    <recommendedName>
        <fullName evidence="4">DUF5658 domain-containing protein</fullName>
    </recommendedName>
</protein>
<accession>A0A4Y9F7D1</accession>
<evidence type="ECO:0000313" key="3">
    <source>
        <dbReference type="Proteomes" id="UP000297668"/>
    </source>
</evidence>
<dbReference type="Proteomes" id="UP000297668">
    <property type="component" value="Unassembled WGS sequence"/>
</dbReference>
<name>A0A4Y9F7D1_9DEIN</name>
<dbReference type="AlphaFoldDB" id="A0A4Y9F7D1"/>
<dbReference type="EMBL" id="SJZF01000050">
    <property type="protein sequence ID" value="TFU24871.1"/>
    <property type="molecule type" value="Genomic_DNA"/>
</dbReference>
<keyword evidence="1" id="KW-0812">Transmembrane</keyword>
<feature type="transmembrane region" description="Helical" evidence="1">
    <location>
        <begin position="38"/>
        <end position="60"/>
    </location>
</feature>
<keyword evidence="1" id="KW-1133">Transmembrane helix</keyword>
<reference evidence="2 3" key="1">
    <citation type="submission" date="2019-03" db="EMBL/GenBank/DDBJ databases">
        <title>Thermus tengchongensis species for the arsenic transformation mechanism.</title>
        <authorList>
            <person name="Yuan G.C."/>
        </authorList>
    </citation>
    <scope>NUCLEOTIDE SEQUENCE [LARGE SCALE GENOMIC DNA]</scope>
    <source>
        <strain evidence="2 3">15W</strain>
    </source>
</reference>
<comment type="caution">
    <text evidence="2">The sequence shown here is derived from an EMBL/GenBank/DDBJ whole genome shotgun (WGS) entry which is preliminary data.</text>
</comment>
<evidence type="ECO:0000256" key="1">
    <source>
        <dbReference type="SAM" id="Phobius"/>
    </source>
</evidence>
<feature type="transmembrane region" description="Helical" evidence="1">
    <location>
        <begin position="112"/>
        <end position="133"/>
    </location>
</feature>
<evidence type="ECO:0008006" key="4">
    <source>
        <dbReference type="Google" id="ProtNLM"/>
    </source>
</evidence>
<feature type="transmembrane region" description="Helical" evidence="1">
    <location>
        <begin position="12"/>
        <end position="32"/>
    </location>
</feature>